<proteinExistence type="predicted"/>
<dbReference type="Gene3D" id="3.30.70.330">
    <property type="match status" value="1"/>
</dbReference>
<dbReference type="PANTHER" id="PTHR19965:SF82">
    <property type="entry name" value="THO COMPLEX SUBUNIT 4"/>
    <property type="match status" value="1"/>
</dbReference>
<feature type="compositionally biased region" description="Basic residues" evidence="3">
    <location>
        <begin position="1"/>
        <end position="12"/>
    </location>
</feature>
<feature type="compositionally biased region" description="Polar residues" evidence="3">
    <location>
        <begin position="33"/>
        <end position="49"/>
    </location>
</feature>
<dbReference type="OrthoDB" id="5382468at2759"/>
<dbReference type="SMART" id="SM00360">
    <property type="entry name" value="RRM"/>
    <property type="match status" value="1"/>
</dbReference>
<dbReference type="AlphaFoldDB" id="A0A8H5LTK4"/>
<dbReference type="PANTHER" id="PTHR19965">
    <property type="entry name" value="RNA AND EXPORT FACTOR BINDING PROTEIN"/>
    <property type="match status" value="1"/>
</dbReference>
<feature type="compositionally biased region" description="Basic and acidic residues" evidence="3">
    <location>
        <begin position="222"/>
        <end position="232"/>
    </location>
</feature>
<evidence type="ECO:0000256" key="1">
    <source>
        <dbReference type="ARBA" id="ARBA00022884"/>
    </source>
</evidence>
<dbReference type="PROSITE" id="PS50102">
    <property type="entry name" value="RRM"/>
    <property type="match status" value="1"/>
</dbReference>
<feature type="region of interest" description="Disordered" evidence="3">
    <location>
        <begin position="1"/>
        <end position="49"/>
    </location>
</feature>
<dbReference type="InterPro" id="IPR035979">
    <property type="entry name" value="RBD_domain_sf"/>
</dbReference>
<feature type="compositionally biased region" description="Polar residues" evidence="3">
    <location>
        <begin position="242"/>
        <end position="254"/>
    </location>
</feature>
<dbReference type="InterPro" id="IPR025715">
    <property type="entry name" value="FoP_C"/>
</dbReference>
<dbReference type="GO" id="GO:0005634">
    <property type="term" value="C:nucleus"/>
    <property type="evidence" value="ECO:0007669"/>
    <property type="project" value="TreeGrafter"/>
</dbReference>
<accession>A0A8H5LTK4</accession>
<reference evidence="5 6" key="1">
    <citation type="journal article" date="2020" name="ISME J.">
        <title>Uncovering the hidden diversity of litter-decomposition mechanisms in mushroom-forming fungi.</title>
        <authorList>
            <person name="Floudas D."/>
            <person name="Bentzer J."/>
            <person name="Ahren D."/>
            <person name="Johansson T."/>
            <person name="Persson P."/>
            <person name="Tunlid A."/>
        </authorList>
    </citation>
    <scope>NUCLEOTIDE SEQUENCE [LARGE SCALE GENOMIC DNA]</scope>
    <source>
        <strain evidence="5 6">CBS 291.85</strain>
    </source>
</reference>
<dbReference type="InterPro" id="IPR000504">
    <property type="entry name" value="RRM_dom"/>
</dbReference>
<dbReference type="GO" id="GO:0003729">
    <property type="term" value="F:mRNA binding"/>
    <property type="evidence" value="ECO:0007669"/>
    <property type="project" value="TreeGrafter"/>
</dbReference>
<dbReference type="CDD" id="cd12418">
    <property type="entry name" value="RRM_Aly_REF_like"/>
    <property type="match status" value="1"/>
</dbReference>
<dbReference type="EMBL" id="JAACJM010000014">
    <property type="protein sequence ID" value="KAF5368814.1"/>
    <property type="molecule type" value="Genomic_DNA"/>
</dbReference>
<feature type="domain" description="RRM" evidence="4">
    <location>
        <begin position="55"/>
        <end position="133"/>
    </location>
</feature>
<dbReference type="SMART" id="SM01218">
    <property type="entry name" value="FoP_duplication"/>
    <property type="match status" value="1"/>
</dbReference>
<keyword evidence="1 2" id="KW-0694">RNA-binding</keyword>
<evidence type="ECO:0000313" key="6">
    <source>
        <dbReference type="Proteomes" id="UP000559256"/>
    </source>
</evidence>
<dbReference type="Pfam" id="PF13865">
    <property type="entry name" value="FoP_duplication"/>
    <property type="match status" value="1"/>
</dbReference>
<dbReference type="Proteomes" id="UP000559256">
    <property type="component" value="Unassembled WGS sequence"/>
</dbReference>
<gene>
    <name evidence="5" type="ORF">D9758_003013</name>
</gene>
<evidence type="ECO:0000313" key="5">
    <source>
        <dbReference type="EMBL" id="KAF5368814.1"/>
    </source>
</evidence>
<feature type="region of interest" description="Disordered" evidence="3">
    <location>
        <begin position="171"/>
        <end position="262"/>
    </location>
</feature>
<sequence>MSAFRRGSRKPYARPPPRDTNSQWVHDKAPGFNDNSKISLNGNSPSFPSNTEGNTKLLVSNLHYEITPQDLVAIFGQIGTLVREPLIRYDRSGRSSGTAVISYETPEEAAKAKKQFHGILAKGQPMEINFDTFVPRHARASRSVSAPTHSLLNRIQKPALADRLAADDIDIDRKGGGIGPIRSRRGRGGKPNTTTTTGPGTSKYNNKSSGKSAPKHINSKPKTADELDKELDAFMGEGEGVQSYSTVATASTTPVEGGEGGAPASAVAAAVAVAGEDAAATQDVEMA</sequence>
<organism evidence="5 6">
    <name type="scientific">Tetrapyrgos nigripes</name>
    <dbReference type="NCBI Taxonomy" id="182062"/>
    <lineage>
        <taxon>Eukaryota</taxon>
        <taxon>Fungi</taxon>
        <taxon>Dikarya</taxon>
        <taxon>Basidiomycota</taxon>
        <taxon>Agaricomycotina</taxon>
        <taxon>Agaricomycetes</taxon>
        <taxon>Agaricomycetidae</taxon>
        <taxon>Agaricales</taxon>
        <taxon>Marasmiineae</taxon>
        <taxon>Marasmiaceae</taxon>
        <taxon>Tetrapyrgos</taxon>
    </lineage>
</organism>
<feature type="compositionally biased region" description="Low complexity" evidence="3">
    <location>
        <begin position="190"/>
        <end position="201"/>
    </location>
</feature>
<dbReference type="SUPFAM" id="SSF54928">
    <property type="entry name" value="RNA-binding domain, RBD"/>
    <property type="match status" value="1"/>
</dbReference>
<evidence type="ECO:0000256" key="2">
    <source>
        <dbReference type="PROSITE-ProRule" id="PRU00176"/>
    </source>
</evidence>
<dbReference type="InterPro" id="IPR051229">
    <property type="entry name" value="ALYREF_mRNA_export"/>
</dbReference>
<name>A0A8H5LTK4_9AGAR</name>
<dbReference type="Pfam" id="PF00076">
    <property type="entry name" value="RRM_1"/>
    <property type="match status" value="1"/>
</dbReference>
<evidence type="ECO:0000256" key="3">
    <source>
        <dbReference type="SAM" id="MobiDB-lite"/>
    </source>
</evidence>
<comment type="caution">
    <text evidence="5">The sequence shown here is derived from an EMBL/GenBank/DDBJ whole genome shotgun (WGS) entry which is preliminary data.</text>
</comment>
<evidence type="ECO:0000259" key="4">
    <source>
        <dbReference type="PROSITE" id="PS50102"/>
    </source>
</evidence>
<dbReference type="InterPro" id="IPR012677">
    <property type="entry name" value="Nucleotide-bd_a/b_plait_sf"/>
</dbReference>
<feature type="compositionally biased region" description="Polar residues" evidence="3">
    <location>
        <begin position="202"/>
        <end position="211"/>
    </location>
</feature>
<keyword evidence="6" id="KW-1185">Reference proteome</keyword>
<protein>
    <recommendedName>
        <fullName evidence="4">RRM domain-containing protein</fullName>
    </recommendedName>
</protein>